<dbReference type="AlphaFoldDB" id="A0AB39HEK2"/>
<organism evidence="4">
    <name type="scientific">Vibrio sp. HB236076</name>
    <dbReference type="NCBI Taxonomy" id="3232307"/>
    <lineage>
        <taxon>Bacteria</taxon>
        <taxon>Pseudomonadati</taxon>
        <taxon>Pseudomonadota</taxon>
        <taxon>Gammaproteobacteria</taxon>
        <taxon>Vibrionales</taxon>
        <taxon>Vibrionaceae</taxon>
        <taxon>Vibrio</taxon>
    </lineage>
</organism>
<dbReference type="InterPro" id="IPR019949">
    <property type="entry name" value="CmoO-like"/>
</dbReference>
<evidence type="ECO:0000256" key="2">
    <source>
        <dbReference type="ARBA" id="ARBA00074555"/>
    </source>
</evidence>
<sequence>MLNYQHTDASLAGFSHRVSVVVLLINAHSHLAILFAKHQLGFMTSLNTIPFSLLELSSMRQDEHFADTLKKSTQYAQHADQLGFHRFWFAEHHNMQGIASSATAVLIGHVANHTEHLRVGSGGIMLPNHAPLVVAEQFGTLDSLHPNRIDLGLGRAPGSDASTSQALNRDPSRADRFEQEVTELQTLLGPHQAGKSVRAYPGENSQVPIWLLGSSLFSAKLAAKKGLPYAFAGHFAPRYVYQAVDVYRQHFTPSEHLSKPYVMVALPLVAAQTDQQAQYLSSTQKQRILALLRGEGLWLKPPVDSMQGLWTEQERAFVDDFLSLNVCGGPISIRHKLEQLLNTLAIDELMFTNDMYHHQDRLTALDILAEIKQ</sequence>
<dbReference type="FunFam" id="3.20.20.30:FF:000002">
    <property type="entry name" value="LLM class flavin-dependent oxidoreductase"/>
    <property type="match status" value="1"/>
</dbReference>
<comment type="similarity">
    <text evidence="1">To bacterial alkanal monooxygenase alpha and beta chains.</text>
</comment>
<evidence type="ECO:0000256" key="1">
    <source>
        <dbReference type="ARBA" id="ARBA00007789"/>
    </source>
</evidence>
<proteinExistence type="predicted"/>
<dbReference type="PANTHER" id="PTHR30137">
    <property type="entry name" value="LUCIFERASE-LIKE MONOOXYGENASE"/>
    <property type="match status" value="1"/>
</dbReference>
<dbReference type="CDD" id="cd00347">
    <property type="entry name" value="Flavin_utilizing_monoxygenases"/>
    <property type="match status" value="2"/>
</dbReference>
<dbReference type="KEGG" id="vih:AB0763_08810"/>
<dbReference type="InterPro" id="IPR050766">
    <property type="entry name" value="Bact_Lucif_Oxidored"/>
</dbReference>
<dbReference type="EMBL" id="CP162601">
    <property type="protein sequence ID" value="XDK24323.1"/>
    <property type="molecule type" value="Genomic_DNA"/>
</dbReference>
<dbReference type="Gene3D" id="3.20.20.30">
    <property type="entry name" value="Luciferase-like domain"/>
    <property type="match status" value="1"/>
</dbReference>
<dbReference type="Pfam" id="PF00296">
    <property type="entry name" value="Bac_luciferase"/>
    <property type="match status" value="1"/>
</dbReference>
<dbReference type="InterPro" id="IPR036661">
    <property type="entry name" value="Luciferase-like_sf"/>
</dbReference>
<name>A0AB39HEK2_9VIBR</name>
<reference evidence="4" key="1">
    <citation type="submission" date="2024-07" db="EMBL/GenBank/DDBJ databases">
        <title>Genome Analysis of a Potential Novel Vibrio Species Secreting pH- and Thermo-stable Alginate Lyase and its Application in Producing Alginate Oligosaccharides.</title>
        <authorList>
            <person name="Huang H."/>
            <person name="Bao K."/>
        </authorList>
    </citation>
    <scope>NUCLEOTIDE SEQUENCE</scope>
    <source>
        <strain evidence="4">HB236076</strain>
    </source>
</reference>
<dbReference type="SUPFAM" id="SSF51679">
    <property type="entry name" value="Bacterial luciferase-like"/>
    <property type="match status" value="1"/>
</dbReference>
<accession>A0AB39HEK2</accession>
<dbReference type="GO" id="GO:0005829">
    <property type="term" value="C:cytosol"/>
    <property type="evidence" value="ECO:0007669"/>
    <property type="project" value="TreeGrafter"/>
</dbReference>
<dbReference type="NCBIfam" id="TIGR03558">
    <property type="entry name" value="oxido_grp_1"/>
    <property type="match status" value="1"/>
</dbReference>
<protein>
    <recommendedName>
        <fullName evidence="2">Luciferase-like monooxygenase</fullName>
    </recommendedName>
</protein>
<dbReference type="RefSeq" id="WP_306100381.1">
    <property type="nucleotide sequence ID" value="NZ_CP162601.1"/>
</dbReference>
<keyword evidence="4" id="KW-0560">Oxidoreductase</keyword>
<dbReference type="PANTHER" id="PTHR30137:SF6">
    <property type="entry name" value="LUCIFERASE-LIKE MONOOXYGENASE"/>
    <property type="match status" value="1"/>
</dbReference>
<dbReference type="GO" id="GO:0016705">
    <property type="term" value="F:oxidoreductase activity, acting on paired donors, with incorporation or reduction of molecular oxygen"/>
    <property type="evidence" value="ECO:0007669"/>
    <property type="project" value="InterPro"/>
</dbReference>
<feature type="domain" description="Luciferase-like" evidence="3">
    <location>
        <begin position="60"/>
        <end position="285"/>
    </location>
</feature>
<gene>
    <name evidence="4" type="ORF">AB0763_08810</name>
</gene>
<dbReference type="InterPro" id="IPR011251">
    <property type="entry name" value="Luciferase-like_dom"/>
</dbReference>
<evidence type="ECO:0000259" key="3">
    <source>
        <dbReference type="Pfam" id="PF00296"/>
    </source>
</evidence>
<evidence type="ECO:0000313" key="4">
    <source>
        <dbReference type="EMBL" id="XDK24323.1"/>
    </source>
</evidence>